<dbReference type="InterPro" id="IPR001650">
    <property type="entry name" value="Helicase_C-like"/>
</dbReference>
<dbReference type="GO" id="GO:0003723">
    <property type="term" value="F:RNA binding"/>
    <property type="evidence" value="ECO:0007669"/>
    <property type="project" value="TreeGrafter"/>
</dbReference>
<name>A0A226ETF2_FOLCA</name>
<evidence type="ECO:0000313" key="7">
    <source>
        <dbReference type="EMBL" id="OXA60488.1"/>
    </source>
</evidence>
<keyword evidence="4" id="KW-0067">ATP-binding</keyword>
<dbReference type="SUPFAM" id="SSF52540">
    <property type="entry name" value="P-loop containing nucleoside triphosphate hydrolases"/>
    <property type="match status" value="2"/>
</dbReference>
<evidence type="ECO:0000256" key="2">
    <source>
        <dbReference type="ARBA" id="ARBA00022801"/>
    </source>
</evidence>
<dbReference type="Pfam" id="PF00271">
    <property type="entry name" value="Helicase_C"/>
    <property type="match status" value="1"/>
</dbReference>
<evidence type="ECO:0000256" key="5">
    <source>
        <dbReference type="SAM" id="MobiDB-lite"/>
    </source>
</evidence>
<protein>
    <submittedName>
        <fullName evidence="7">Putative ATP-dependent RNA helicase TDRD9</fullName>
    </submittedName>
</protein>
<evidence type="ECO:0000259" key="6">
    <source>
        <dbReference type="PROSITE" id="PS51194"/>
    </source>
</evidence>
<dbReference type="Gene3D" id="3.40.50.300">
    <property type="entry name" value="P-loop containing nucleotide triphosphate hydrolases"/>
    <property type="match status" value="2"/>
</dbReference>
<evidence type="ECO:0000313" key="8">
    <source>
        <dbReference type="Proteomes" id="UP000198287"/>
    </source>
</evidence>
<evidence type="ECO:0000256" key="3">
    <source>
        <dbReference type="ARBA" id="ARBA00022806"/>
    </source>
</evidence>
<dbReference type="GO" id="GO:0016787">
    <property type="term" value="F:hydrolase activity"/>
    <property type="evidence" value="ECO:0007669"/>
    <property type="project" value="UniProtKB-KW"/>
</dbReference>
<dbReference type="GO" id="GO:0005524">
    <property type="term" value="F:ATP binding"/>
    <property type="evidence" value="ECO:0007669"/>
    <property type="project" value="UniProtKB-KW"/>
</dbReference>
<accession>A0A226ETF2</accession>
<feature type="region of interest" description="Disordered" evidence="5">
    <location>
        <begin position="1"/>
        <end position="54"/>
    </location>
</feature>
<comment type="caution">
    <text evidence="7">The sequence shown here is derived from an EMBL/GenBank/DDBJ whole genome shotgun (WGS) entry which is preliminary data.</text>
</comment>
<dbReference type="STRING" id="158441.A0A226ETF2"/>
<sequence length="1403" mass="159667">MSGRGSSNEDLFWRGGRGRVRGRGRGRVQEISSSDSDEEIVVEELPPVPEPRPGTLRPSFIGLGQPVQSPRRDLVFSPVQHSRPEIPPFNDAMTATQKTEIFYSYGQEIRDAFSAGQQFAIIEGPTGGGKTTVTTLGHCKENINFNTPNFSMFMCEPTRNATSMLYKRLVTLGNSVGLRRSVFGMKIKNESINATTAKFTVGTAGWLNTKLMHDPTYIYKITTLALDEVSGTALIIKHYFKCLKQACFLTTRFIRVGWILKHSSGLFPVSNTVMVSRELLAHFRPRASFPNLRPLKQIIVEVKAGINKMFNVRELFLEDLQYKFDIEVQEAIEEINNARRPPFLHDSTIRVIFDCIKSIMTRDSLAKFSHGLILIHLPGVPEIERVMKYVNKLKDQLPMPVSLLPYHGVMTREQQKNVEDKISTLSNRPVYIVLSTPISDSSLTIPNCKVVIDSSLIKMMTMDNTTGVSGLKLNWIDDTTAIQRKGRVGRTDDGLCIRLYPKNKPRQYNAPELMRINLEPLFVKVLNMSSLPLGKTTTGFVTRFLRDWLLTKPPPHNITRAIVNLLQSGVIVRKAVKPSNSFPYDNFCFTPIGEKIVLFDFPPTFTRSCALMSMVGSFEDAAVMGAKVANCSGDFYMNGFADLRLQIFKLKFMDHILSDALLISKLFRLWVRSSATRVDGKIKGNRPVLGNPIHSNKHELNNNSFYGCRPWALCTIDDAVAETKTQFSFTQDRNGRNISIKIAGMTQKEKEMASSETHIFNLIALCISSPLNQHFKSEPTEHFLPEINRPVCLLRSLILRPVPSADVRLWGPQLAKMLAFPLNLWPDVFVDNKNDRVVVTFPPSPPNEYMGMVHPSVKLALHKAEFKKQYFELNVYFPETIGELDEENPDLLTSYSTTILDNDELLCNASEVSKSTNFTPETVFIVTAFFNPTNFGVRQFFHTPKNQEDPFVTLSKSLEIVFRRSRNMDITDVKFGCKVLLDRRQFSSVTGFWDQKIWRGIVVAEANHKILNEKSPLEVSVCVELIDHGLTSNEWIDELRVYEHEEGTEDLFSTPPFGYRVMLSTLRPMHRIDYDWSEQEGMRRLLKDPGNYNRLVRLQIEKSSIVDRIIVASDMFGRDSGKSFVEDCVAMRFGVRLSTNLTMLQDPMTASPVFCPRPRNRPVFEIYQSRSEKFRCLYNSNKSNDDGSRIMQFTFTEIFSPLEVHFVPLLDDLKGVTLMMSTDSVNCRPLDYQLASLNSRDSYEPLFAVASEFDQIYIKNAPVMRASNSTILPPIPNIVPIISSLTYPLVEIIAKNGKPNTMRFYAQSLSPTFELKSEFKLIHMIKKQDVADIEEIRHVINQRHMMIQPVDRSDTLRDKLKSLLISKRSEITERLDISNIDPLEFTPREKEFLVAQIKMTIDE</sequence>
<dbReference type="PANTHER" id="PTHR18934:SF99">
    <property type="entry name" value="ATP-DEPENDENT RNA HELICASE DHX37-RELATED"/>
    <property type="match status" value="1"/>
</dbReference>
<dbReference type="EMBL" id="LNIX01000002">
    <property type="protein sequence ID" value="OXA60488.1"/>
    <property type="molecule type" value="Genomic_DNA"/>
</dbReference>
<feature type="compositionally biased region" description="Basic residues" evidence="5">
    <location>
        <begin position="16"/>
        <end position="26"/>
    </location>
</feature>
<dbReference type="InterPro" id="IPR011545">
    <property type="entry name" value="DEAD/DEAH_box_helicase_dom"/>
</dbReference>
<keyword evidence="2" id="KW-0378">Hydrolase</keyword>
<dbReference type="GO" id="GO:0004386">
    <property type="term" value="F:helicase activity"/>
    <property type="evidence" value="ECO:0007669"/>
    <property type="project" value="UniProtKB-KW"/>
</dbReference>
<dbReference type="PROSITE" id="PS51194">
    <property type="entry name" value="HELICASE_CTER"/>
    <property type="match status" value="1"/>
</dbReference>
<proteinExistence type="predicted"/>
<dbReference type="Proteomes" id="UP000198287">
    <property type="component" value="Unassembled WGS sequence"/>
</dbReference>
<evidence type="ECO:0000256" key="4">
    <source>
        <dbReference type="ARBA" id="ARBA00022840"/>
    </source>
</evidence>
<dbReference type="Pfam" id="PF00270">
    <property type="entry name" value="DEAD"/>
    <property type="match status" value="1"/>
</dbReference>
<organism evidence="7 8">
    <name type="scientific">Folsomia candida</name>
    <name type="common">Springtail</name>
    <dbReference type="NCBI Taxonomy" id="158441"/>
    <lineage>
        <taxon>Eukaryota</taxon>
        <taxon>Metazoa</taxon>
        <taxon>Ecdysozoa</taxon>
        <taxon>Arthropoda</taxon>
        <taxon>Hexapoda</taxon>
        <taxon>Collembola</taxon>
        <taxon>Entomobryomorpha</taxon>
        <taxon>Isotomoidea</taxon>
        <taxon>Isotomidae</taxon>
        <taxon>Proisotominae</taxon>
        <taxon>Folsomia</taxon>
    </lineage>
</organism>
<reference evidence="7 8" key="1">
    <citation type="submission" date="2015-12" db="EMBL/GenBank/DDBJ databases">
        <title>The genome of Folsomia candida.</title>
        <authorList>
            <person name="Faddeeva A."/>
            <person name="Derks M.F."/>
            <person name="Anvar Y."/>
            <person name="Smit S."/>
            <person name="Van Straalen N."/>
            <person name="Roelofs D."/>
        </authorList>
    </citation>
    <scope>NUCLEOTIDE SEQUENCE [LARGE SCALE GENOMIC DNA]</scope>
    <source>
        <strain evidence="7 8">VU population</strain>
        <tissue evidence="7">Whole body</tissue>
    </source>
</reference>
<evidence type="ECO:0000256" key="1">
    <source>
        <dbReference type="ARBA" id="ARBA00022741"/>
    </source>
</evidence>
<keyword evidence="8" id="KW-1185">Reference proteome</keyword>
<feature type="domain" description="Helicase C-terminal" evidence="6">
    <location>
        <begin position="360"/>
        <end position="529"/>
    </location>
</feature>
<keyword evidence="3 7" id="KW-0347">Helicase</keyword>
<dbReference type="OrthoDB" id="6103986at2759"/>
<keyword evidence="1" id="KW-0547">Nucleotide-binding</keyword>
<dbReference type="SMART" id="SM00490">
    <property type="entry name" value="HELICc"/>
    <property type="match status" value="1"/>
</dbReference>
<dbReference type="InterPro" id="IPR027417">
    <property type="entry name" value="P-loop_NTPase"/>
</dbReference>
<gene>
    <name evidence="7" type="ORF">Fcan01_05071</name>
</gene>
<dbReference type="PANTHER" id="PTHR18934">
    <property type="entry name" value="ATP-DEPENDENT RNA HELICASE"/>
    <property type="match status" value="1"/>
</dbReference>
<dbReference type="CDD" id="cd18791">
    <property type="entry name" value="SF2_C_RHA"/>
    <property type="match status" value="1"/>
</dbReference>